<comment type="caution">
    <text evidence="1">The sequence shown here is derived from an EMBL/GenBank/DDBJ whole genome shotgun (WGS) entry which is preliminary data.</text>
</comment>
<sequence>MPLPTFQQSPSPKIPFAAHILFYVYELLFPNREFKNFSFGKYFALRTSAIKEFGLFKILHPCFANNEVLNWVIL</sequence>
<organism evidence="1 2">
    <name type="scientific">Gossypium arboreum</name>
    <name type="common">Tree cotton</name>
    <name type="synonym">Gossypium nanking</name>
    <dbReference type="NCBI Taxonomy" id="29729"/>
    <lineage>
        <taxon>Eukaryota</taxon>
        <taxon>Viridiplantae</taxon>
        <taxon>Streptophyta</taxon>
        <taxon>Embryophyta</taxon>
        <taxon>Tracheophyta</taxon>
        <taxon>Spermatophyta</taxon>
        <taxon>Magnoliopsida</taxon>
        <taxon>eudicotyledons</taxon>
        <taxon>Gunneridae</taxon>
        <taxon>Pentapetalae</taxon>
        <taxon>rosids</taxon>
        <taxon>malvids</taxon>
        <taxon>Malvales</taxon>
        <taxon>Malvaceae</taxon>
        <taxon>Malvoideae</taxon>
        <taxon>Gossypium</taxon>
    </lineage>
</organism>
<proteinExistence type="predicted"/>
<evidence type="ECO:0000313" key="2">
    <source>
        <dbReference type="Proteomes" id="UP000032142"/>
    </source>
</evidence>
<dbReference type="Proteomes" id="UP000032142">
    <property type="component" value="Unassembled WGS sequence"/>
</dbReference>
<accession>A0A0B0N357</accession>
<keyword evidence="2" id="KW-1185">Reference proteome</keyword>
<gene>
    <name evidence="1" type="ORF">F383_09212</name>
</gene>
<dbReference type="AlphaFoldDB" id="A0A0B0N357"/>
<protein>
    <submittedName>
        <fullName evidence="1">Cell wall integrity and stress response component 1</fullName>
    </submittedName>
</protein>
<evidence type="ECO:0000313" key="1">
    <source>
        <dbReference type="EMBL" id="KHG07077.1"/>
    </source>
</evidence>
<name>A0A0B0N357_GOSAR</name>
<dbReference type="EMBL" id="JRRC01466651">
    <property type="protein sequence ID" value="KHG07077.1"/>
    <property type="molecule type" value="Genomic_DNA"/>
</dbReference>
<reference evidence="2" key="1">
    <citation type="submission" date="2014-09" db="EMBL/GenBank/DDBJ databases">
        <authorList>
            <person name="Mudge J."/>
            <person name="Ramaraj T."/>
            <person name="Lindquist I.E."/>
            <person name="Bharti A.K."/>
            <person name="Sundararajan A."/>
            <person name="Cameron C.T."/>
            <person name="Woodward J.E."/>
            <person name="May G.D."/>
            <person name="Brubaker C."/>
            <person name="Broadhvest J."/>
            <person name="Wilkins T.A."/>
        </authorList>
    </citation>
    <scope>NUCLEOTIDE SEQUENCE</scope>
    <source>
        <strain evidence="2">cv. AKA8401</strain>
    </source>
</reference>